<gene>
    <name evidence="2" type="ORF">AAEO56_06450</name>
</gene>
<protein>
    <submittedName>
        <fullName evidence="2">DNA repair protein Rad50</fullName>
    </submittedName>
</protein>
<accession>A0ABU9HUS1</accession>
<reference evidence="2 3" key="1">
    <citation type="submission" date="2024-04" db="EMBL/GenBank/DDBJ databases">
        <title>Flavobacterium sp. DGU11 16S ribosomal RNA gene Genome sequencing and assembly.</title>
        <authorList>
            <person name="Park S."/>
        </authorList>
    </citation>
    <scope>NUCLEOTIDE SEQUENCE [LARGE SCALE GENOMIC DNA]</scope>
    <source>
        <strain evidence="2 3">DGU11</strain>
    </source>
</reference>
<feature type="coiled-coil region" evidence="1">
    <location>
        <begin position="307"/>
        <end position="338"/>
    </location>
</feature>
<dbReference type="Gene3D" id="3.40.1140.10">
    <property type="match status" value="1"/>
</dbReference>
<proteinExistence type="predicted"/>
<sequence>MKKYPRIARLSTLNIVRHQGFDYEFSPFRTDFVGEGGAGKSMIGDLLQLICVGAKAFHSPTKGTGPRQPGTLVLRSEGGGTDVGYAFLNIEKSKEQYVVIGIYLESSGASNMFIIQDGYNFDQGAILNTFSVKLGVDDFIKDNMILPIADLKNYLLDGHGLVCESWDKTAPYHKILYDNDILPIDLSVNYKTLENYAKIIQAFSRESLDINKSEKLQSFLFGDDKEKELVAQFFAAIDELSEDFKQFEHNRDQIAELKLRQLSLSELLELKKLSEESQKHYINNAYILYNSEIDKLKSEISKSLGHYEQATLLLPNLKDEMSRKRENIEGELVLLNIEWSSAFEVRNEWKKKYERQQEFSNWLLSLQVSEEGLEAIYHAHQQSKTRLEKRRQLKEKCELHNADIRIVEKIESRNAAGQLAEILKSNEAEIAFKRKLLSLNNINEPDSLAKWALSLDQHLTKEQEGVIRKFHDLNYKTTVPAEEAIKYIPDPLKLIEGLQLSGFSESGYWLNLGGVMEHVNGNFDAIFDKGTDAIRLYFENQSVSLKMELDSLEKAQKAIMKMQDVFSEFDNVDTFIEAWLADIQLSDQLELLPLHNMEFNEFKLFRESYADRLNIVERFTESQQNFDKLDKSRSILNTLQDNLERRFSNFKTVLESQDINRLKLKFKTGATSDNIFEEVLTVLDAALDYYAAFEEIYATQINYIGITDHILELDKELENTQLQRNTIYTQNPEWLDSQIETILPSRERVKKLEEDYANVLQRYIIKYNTLCNTFLKEKAKRYENTGDFQGLCHEILPSEIFNETTLENEIIEKIDLYLREINLKNKKLNHRKLLKLQDIIEKVQQEVSDQIYNVNFIRRFLSEEDKIITGDLKVVLDFQPPLFNHEWMSAFLDSIGKDLELGGEDSLFESLKILSNDLEKYPTLQEKLRESFYKSGGSRLLRPKVEELLNPKSYYSLKFAIRNKDGVKNDGSTSQAYSAIALLCMAKLRLIDSSQNKGKDKGAIRFMAIDEAEGLGSNFDMLYKIALDNDYQILSLSINPNKVDLTNQYIYLLQNSKENTNINYDPIPIFGQTNVYL</sequence>
<keyword evidence="3" id="KW-1185">Reference proteome</keyword>
<dbReference type="RefSeq" id="WP_341696214.1">
    <property type="nucleotide sequence ID" value="NZ_JBBYHR010000003.1"/>
</dbReference>
<name>A0ABU9HUS1_9FLAO</name>
<evidence type="ECO:0000313" key="3">
    <source>
        <dbReference type="Proteomes" id="UP001464555"/>
    </source>
</evidence>
<evidence type="ECO:0000256" key="1">
    <source>
        <dbReference type="SAM" id="Coils"/>
    </source>
</evidence>
<evidence type="ECO:0000313" key="2">
    <source>
        <dbReference type="EMBL" id="MEL1243898.1"/>
    </source>
</evidence>
<dbReference type="EMBL" id="JBBYHR010000003">
    <property type="protein sequence ID" value="MEL1243898.1"/>
    <property type="molecule type" value="Genomic_DNA"/>
</dbReference>
<comment type="caution">
    <text evidence="2">The sequence shown here is derived from an EMBL/GenBank/DDBJ whole genome shotgun (WGS) entry which is preliminary data.</text>
</comment>
<dbReference type="Proteomes" id="UP001464555">
    <property type="component" value="Unassembled WGS sequence"/>
</dbReference>
<keyword evidence="1" id="KW-0175">Coiled coil</keyword>
<organism evidence="2 3">
    <name type="scientific">Flavobacterium arundinis</name>
    <dbReference type="NCBI Taxonomy" id="3139143"/>
    <lineage>
        <taxon>Bacteria</taxon>
        <taxon>Pseudomonadati</taxon>
        <taxon>Bacteroidota</taxon>
        <taxon>Flavobacteriia</taxon>
        <taxon>Flavobacteriales</taxon>
        <taxon>Flavobacteriaceae</taxon>
        <taxon>Flavobacterium</taxon>
    </lineage>
</organism>